<keyword evidence="2" id="KW-1185">Reference proteome</keyword>
<proteinExistence type="predicted"/>
<evidence type="ECO:0000313" key="1">
    <source>
        <dbReference type="EMBL" id="NHQ74712.1"/>
    </source>
</evidence>
<accession>A0A967BHS3</accession>
<dbReference type="AlphaFoldDB" id="A0A967BHS3"/>
<evidence type="ECO:0000313" key="2">
    <source>
        <dbReference type="Proteomes" id="UP000639775"/>
    </source>
</evidence>
<sequence>MGVTEDLADQLALDVLKYIDATGDEQIVSDMVKVLGATSQTAEEAFLTSLRVRRANVKARQMLMDRAKAFQAKAGQAPKE</sequence>
<dbReference type="EMBL" id="JAAORB010000016">
    <property type="protein sequence ID" value="NHQ74712.1"/>
    <property type="molecule type" value="Genomic_DNA"/>
</dbReference>
<comment type="caution">
    <text evidence="1">The sequence shown here is derived from an EMBL/GenBank/DDBJ whole genome shotgun (WGS) entry which is preliminary data.</text>
</comment>
<dbReference type="Proteomes" id="UP000639775">
    <property type="component" value="Unassembled WGS sequence"/>
</dbReference>
<reference evidence="1" key="1">
    <citation type="submission" date="2020-03" db="EMBL/GenBank/DDBJ databases">
        <title>Roseovarius gahaiensis sp. nov., isolated from Gahai Saline Lake, China.</title>
        <authorList>
            <person name="Sun X."/>
        </authorList>
    </citation>
    <scope>NUCLEOTIDE SEQUENCE</scope>
    <source>
        <strain evidence="1">GH877</strain>
    </source>
</reference>
<name>A0A967BHS3_9RHOB</name>
<dbReference type="RefSeq" id="WP_167196443.1">
    <property type="nucleotide sequence ID" value="NZ_JAAORB010000016.1"/>
</dbReference>
<protein>
    <submittedName>
        <fullName evidence="1">Uncharacterized protein</fullName>
    </submittedName>
</protein>
<organism evidence="1 2">
    <name type="scientific">Roseovarius gahaiensis</name>
    <dbReference type="NCBI Taxonomy" id="2716691"/>
    <lineage>
        <taxon>Bacteria</taxon>
        <taxon>Pseudomonadati</taxon>
        <taxon>Pseudomonadota</taxon>
        <taxon>Alphaproteobacteria</taxon>
        <taxon>Rhodobacterales</taxon>
        <taxon>Roseobacteraceae</taxon>
        <taxon>Roseovarius</taxon>
    </lineage>
</organism>
<gene>
    <name evidence="1" type="ORF">HAT86_09570</name>
</gene>